<dbReference type="InterPro" id="IPR035940">
    <property type="entry name" value="CAP_sf"/>
</dbReference>
<protein>
    <submittedName>
        <fullName evidence="3">Cysteine-rich secretory protein 1</fullName>
    </submittedName>
</protein>
<evidence type="ECO:0000256" key="1">
    <source>
        <dbReference type="SAM" id="MobiDB-lite"/>
    </source>
</evidence>
<feature type="compositionally biased region" description="Acidic residues" evidence="1">
    <location>
        <begin position="290"/>
        <end position="301"/>
    </location>
</feature>
<sequence>MLLPPSPSDYIQSEKKAQEQLHFLAKNILTPNFFAFQTGRGASDPVLRRSLAALLAATISLLAVIVVSHAESSGCCTTDFNICVDRLPKACLEDNEQYLDVQNTLLSCTVGQNPITIKECPFFCQPVEGRNSICTSSPSMARQSRSTARSTATTVTTTTTTGKKRRPKVMTTISAVLSTDSNGLINGEVTTVDLVRALGLPNRVANILLRNNYHSVDDVKLLTRDVLMAAPLALSEHDALILVRLLDLKDEIQTTEASTEPPTVNWKSQSQRRRTSARTTTTLKEPTTGDGEEDGDSDETEEANHKAIMKNFDTKSFEVQGTILGIINTYRRDVKAANMLKVSWDSDAAESAQIYANQCVYSTRKGTGFSTKGSTFDKCGQNLALGDLYKTWADVFADWHGNSSKFRLGKSPCAKTGALAQWYTQFKPYTQLVWAHSYQIGCAVADCPPKGQHFVCHFCAQGNFNGNCEPYLAGTPSNGGICGKCGGADSDLCDDGLCTNPCPYENRYKDCDELFPDTESCNDATNPNSPNRPGCEATCNCRSTEQIYWIN</sequence>
<dbReference type="InterPro" id="IPR014044">
    <property type="entry name" value="CAP_dom"/>
</dbReference>
<dbReference type="Proteomes" id="UP000192578">
    <property type="component" value="Unassembled WGS sequence"/>
</dbReference>
<dbReference type="InterPro" id="IPR001283">
    <property type="entry name" value="CRISP-related"/>
</dbReference>
<dbReference type="InterPro" id="IPR042076">
    <property type="entry name" value="Crisp-like_dom"/>
</dbReference>
<dbReference type="Gene3D" id="3.40.33.10">
    <property type="entry name" value="CAP"/>
    <property type="match status" value="1"/>
</dbReference>
<gene>
    <name evidence="3" type="ORF">BV898_09102</name>
</gene>
<dbReference type="SMART" id="SM00198">
    <property type="entry name" value="SCP"/>
    <property type="match status" value="1"/>
</dbReference>
<dbReference type="SUPFAM" id="SSF55797">
    <property type="entry name" value="PR-1-like"/>
    <property type="match status" value="1"/>
</dbReference>
<dbReference type="SUPFAM" id="SSF57546">
    <property type="entry name" value="Crisp domain-like"/>
    <property type="match status" value="1"/>
</dbReference>
<feature type="compositionally biased region" description="Low complexity" evidence="1">
    <location>
        <begin position="141"/>
        <end position="161"/>
    </location>
</feature>
<feature type="region of interest" description="Disordered" evidence="1">
    <location>
        <begin position="256"/>
        <end position="303"/>
    </location>
</feature>
<feature type="compositionally biased region" description="Low complexity" evidence="1">
    <location>
        <begin position="277"/>
        <end position="289"/>
    </location>
</feature>
<evidence type="ECO:0000313" key="3">
    <source>
        <dbReference type="EMBL" id="OQV16744.1"/>
    </source>
</evidence>
<dbReference type="Pfam" id="PF00188">
    <property type="entry name" value="CAP"/>
    <property type="match status" value="1"/>
</dbReference>
<dbReference type="Pfam" id="PF08562">
    <property type="entry name" value="Crisp"/>
    <property type="match status" value="1"/>
</dbReference>
<dbReference type="AlphaFoldDB" id="A0A1W0WNF3"/>
<comment type="caution">
    <text evidence="3">The sequence shown here is derived from an EMBL/GenBank/DDBJ whole genome shotgun (WGS) entry which is preliminary data.</text>
</comment>
<keyword evidence="4" id="KW-1185">Reference proteome</keyword>
<feature type="domain" description="SCP" evidence="2">
    <location>
        <begin position="318"/>
        <end position="466"/>
    </location>
</feature>
<dbReference type="PANTHER" id="PTHR10334">
    <property type="entry name" value="CYSTEINE-RICH SECRETORY PROTEIN-RELATED"/>
    <property type="match status" value="1"/>
</dbReference>
<name>A0A1W0WNF3_HYPEX</name>
<reference evidence="4" key="1">
    <citation type="submission" date="2017-01" db="EMBL/GenBank/DDBJ databases">
        <title>Comparative genomics of anhydrobiosis in the tardigrade Hypsibius dujardini.</title>
        <authorList>
            <person name="Yoshida Y."/>
            <person name="Koutsovoulos G."/>
            <person name="Laetsch D."/>
            <person name="Stevens L."/>
            <person name="Kumar S."/>
            <person name="Horikawa D."/>
            <person name="Ishino K."/>
            <person name="Komine S."/>
            <person name="Tomita M."/>
            <person name="Blaxter M."/>
            <person name="Arakawa K."/>
        </authorList>
    </citation>
    <scope>NUCLEOTIDE SEQUENCE [LARGE SCALE GENOMIC DNA]</scope>
    <source>
        <strain evidence="4">Z151</strain>
    </source>
</reference>
<dbReference type="EMBL" id="MTYJ01000070">
    <property type="protein sequence ID" value="OQV16744.1"/>
    <property type="molecule type" value="Genomic_DNA"/>
</dbReference>
<dbReference type="Gene3D" id="1.10.10.740">
    <property type="entry name" value="Crisp domain"/>
    <property type="match status" value="1"/>
</dbReference>
<proteinExistence type="predicted"/>
<accession>A0A1W0WNF3</accession>
<organism evidence="3 4">
    <name type="scientific">Hypsibius exemplaris</name>
    <name type="common">Freshwater tardigrade</name>
    <dbReference type="NCBI Taxonomy" id="2072580"/>
    <lineage>
        <taxon>Eukaryota</taxon>
        <taxon>Metazoa</taxon>
        <taxon>Ecdysozoa</taxon>
        <taxon>Tardigrada</taxon>
        <taxon>Eutardigrada</taxon>
        <taxon>Parachela</taxon>
        <taxon>Hypsibioidea</taxon>
        <taxon>Hypsibiidae</taxon>
        <taxon>Hypsibius</taxon>
    </lineage>
</organism>
<feature type="compositionally biased region" description="Polar residues" evidence="1">
    <location>
        <begin position="256"/>
        <end position="267"/>
    </location>
</feature>
<evidence type="ECO:0000259" key="2">
    <source>
        <dbReference type="SMART" id="SM00198"/>
    </source>
</evidence>
<dbReference type="OrthoDB" id="737510at2759"/>
<evidence type="ECO:0000313" key="4">
    <source>
        <dbReference type="Proteomes" id="UP000192578"/>
    </source>
</evidence>
<dbReference type="PRINTS" id="PR00837">
    <property type="entry name" value="V5TPXLIKE"/>
</dbReference>
<dbReference type="InterPro" id="IPR013871">
    <property type="entry name" value="Cysteine_rich_secretory"/>
</dbReference>
<feature type="region of interest" description="Disordered" evidence="1">
    <location>
        <begin position="135"/>
        <end position="165"/>
    </location>
</feature>